<protein>
    <recommendedName>
        <fullName evidence="9">Nuclear rim protein 1</fullName>
    </recommendedName>
</protein>
<evidence type="ECO:0000256" key="1">
    <source>
        <dbReference type="ARBA" id="ARBA00004127"/>
    </source>
</evidence>
<dbReference type="Pfam" id="PF10332">
    <property type="entry name" value="DUF2418"/>
    <property type="match status" value="1"/>
</dbReference>
<dbReference type="AlphaFoldDB" id="A0AA38H7P5"/>
<reference evidence="7" key="1">
    <citation type="journal article" date="2022" name="G3 (Bethesda)">
        <title>High quality genome of the basidiomycete yeast Dioszegia hungarica PDD-24b-2 isolated from cloud water.</title>
        <authorList>
            <person name="Jarrige D."/>
            <person name="Haridas S."/>
            <person name="Bleykasten-Grosshans C."/>
            <person name="Joly M."/>
            <person name="Nadalig T."/>
            <person name="Sancelme M."/>
            <person name="Vuilleumier S."/>
            <person name="Grigoriev I.V."/>
            <person name="Amato P."/>
            <person name="Bringel F."/>
        </authorList>
    </citation>
    <scope>NUCLEOTIDE SEQUENCE</scope>
    <source>
        <strain evidence="7">PDD-24b-2</strain>
    </source>
</reference>
<evidence type="ECO:0008006" key="9">
    <source>
        <dbReference type="Google" id="ProtNLM"/>
    </source>
</evidence>
<dbReference type="GeneID" id="77724896"/>
<feature type="compositionally biased region" description="Polar residues" evidence="5">
    <location>
        <begin position="261"/>
        <end position="279"/>
    </location>
</feature>
<evidence type="ECO:0000256" key="2">
    <source>
        <dbReference type="ARBA" id="ARBA00022692"/>
    </source>
</evidence>
<comment type="subcellular location">
    <subcellularLocation>
        <location evidence="1">Endomembrane system</location>
        <topology evidence="1">Multi-pass membrane protein</topology>
    </subcellularLocation>
</comment>
<feature type="region of interest" description="Disordered" evidence="5">
    <location>
        <begin position="261"/>
        <end position="294"/>
    </location>
</feature>
<dbReference type="GO" id="GO:0012505">
    <property type="term" value="C:endomembrane system"/>
    <property type="evidence" value="ECO:0007669"/>
    <property type="project" value="UniProtKB-SubCell"/>
</dbReference>
<dbReference type="PANTHER" id="PTHR28293">
    <property type="entry name" value="NUCLEAR RIM PROTEIN 1"/>
    <property type="match status" value="1"/>
</dbReference>
<comment type="caution">
    <text evidence="7">The sequence shown here is derived from an EMBL/GenBank/DDBJ whole genome shotgun (WGS) entry which is preliminary data.</text>
</comment>
<keyword evidence="8" id="KW-1185">Reference proteome</keyword>
<evidence type="ECO:0000256" key="6">
    <source>
        <dbReference type="SAM" id="Phobius"/>
    </source>
</evidence>
<evidence type="ECO:0000256" key="5">
    <source>
        <dbReference type="SAM" id="MobiDB-lite"/>
    </source>
</evidence>
<organism evidence="7 8">
    <name type="scientific">Dioszegia hungarica</name>
    <dbReference type="NCBI Taxonomy" id="4972"/>
    <lineage>
        <taxon>Eukaryota</taxon>
        <taxon>Fungi</taxon>
        <taxon>Dikarya</taxon>
        <taxon>Basidiomycota</taxon>
        <taxon>Agaricomycotina</taxon>
        <taxon>Tremellomycetes</taxon>
        <taxon>Tremellales</taxon>
        <taxon>Bulleribasidiaceae</taxon>
        <taxon>Dioszegia</taxon>
    </lineage>
</organism>
<feature type="region of interest" description="Disordered" evidence="5">
    <location>
        <begin position="100"/>
        <end position="123"/>
    </location>
</feature>
<dbReference type="InterPro" id="IPR018819">
    <property type="entry name" value="Nur1/Mug154"/>
</dbReference>
<accession>A0AA38H7P5</accession>
<feature type="compositionally biased region" description="Polar residues" evidence="5">
    <location>
        <begin position="27"/>
        <end position="46"/>
    </location>
</feature>
<gene>
    <name evidence="7" type="ORF">MKK02DRAFT_16844</name>
</gene>
<proteinExistence type="predicted"/>
<dbReference type="PANTHER" id="PTHR28293:SF1">
    <property type="entry name" value="NUCLEAR RIM PROTEIN 1"/>
    <property type="match status" value="1"/>
</dbReference>
<dbReference type="EMBL" id="JAKWFO010000007">
    <property type="protein sequence ID" value="KAI9634346.1"/>
    <property type="molecule type" value="Genomic_DNA"/>
</dbReference>
<keyword evidence="2 6" id="KW-0812">Transmembrane</keyword>
<sequence length="439" mass="48842">MSQSPLQRSTRRSLPAFAHTPSRLSKPASSSDLAPRASTSNSTSYATPPPARLQYNEEANLRRTPIYYSPQALSTPPAGLSKSASIPFDMAASAKAARTAAASSSTRDMGVDGDGGAGPSEKKKRFVRQKSIFQRIADYPQHVVDMFLLLSPTSMLDLLPDERYAHPIVLGIQAVHFLCTASFWTSKAEETSILRSSAERRGVGGRWGKWEDEQRSQRFLGGWGVFVFTLLLFALASANAIYLFSRFRTYDMQLRSAQETPVSPHASSVKSPRSTSSDDPFTPDTPAERKDETPGMKVARIGWKVTVFLVKGSYAAIRSMLGRPSSGPPQGYANEDRIQSLRVWDPPDFCLAFFCAYPPTAPLQTHLLTPLHPLLTPLLHLTSALLLSYLSQHFRQLVRDRMVLSAEVMREYDRRFVYKRVFASRVDRASQTEQAESVW</sequence>
<evidence type="ECO:0000256" key="3">
    <source>
        <dbReference type="ARBA" id="ARBA00022989"/>
    </source>
</evidence>
<evidence type="ECO:0000313" key="8">
    <source>
        <dbReference type="Proteomes" id="UP001164286"/>
    </source>
</evidence>
<evidence type="ECO:0000256" key="4">
    <source>
        <dbReference type="ARBA" id="ARBA00023136"/>
    </source>
</evidence>
<name>A0AA38H7P5_9TREE</name>
<keyword evidence="4 6" id="KW-0472">Membrane</keyword>
<feature type="transmembrane region" description="Helical" evidence="6">
    <location>
        <begin position="223"/>
        <end position="245"/>
    </location>
</feature>
<keyword evidence="3 6" id="KW-1133">Transmembrane helix</keyword>
<evidence type="ECO:0000313" key="7">
    <source>
        <dbReference type="EMBL" id="KAI9634346.1"/>
    </source>
</evidence>
<dbReference type="Proteomes" id="UP001164286">
    <property type="component" value="Unassembled WGS sequence"/>
</dbReference>
<dbReference type="GO" id="GO:0043007">
    <property type="term" value="P:maintenance of rDNA"/>
    <property type="evidence" value="ECO:0007669"/>
    <property type="project" value="TreeGrafter"/>
</dbReference>
<dbReference type="RefSeq" id="XP_052944123.1">
    <property type="nucleotide sequence ID" value="XM_053085695.1"/>
</dbReference>
<feature type="region of interest" description="Disordered" evidence="5">
    <location>
        <begin position="1"/>
        <end position="52"/>
    </location>
</feature>
<dbReference type="GO" id="GO:0007096">
    <property type="term" value="P:regulation of exit from mitosis"/>
    <property type="evidence" value="ECO:0007669"/>
    <property type="project" value="TreeGrafter"/>
</dbReference>